<evidence type="ECO:0000256" key="6">
    <source>
        <dbReference type="ARBA" id="ARBA00022705"/>
    </source>
</evidence>
<dbReference type="InterPro" id="IPR004365">
    <property type="entry name" value="NA-bd_OB_tRNA"/>
</dbReference>
<dbReference type="Pfam" id="PF14579">
    <property type="entry name" value="HHH_6"/>
    <property type="match status" value="1"/>
</dbReference>
<dbReference type="GO" id="GO:0006260">
    <property type="term" value="P:DNA replication"/>
    <property type="evidence" value="ECO:0007669"/>
    <property type="project" value="UniProtKB-KW"/>
</dbReference>
<dbReference type="AlphaFoldDB" id="A0A2M6K9A7"/>
<comment type="caution">
    <text evidence="10">The sequence shown here is derived from an EMBL/GenBank/DDBJ whole genome shotgun (WGS) entry which is preliminary data.</text>
</comment>
<proteinExistence type="predicted"/>
<dbReference type="InterPro" id="IPR029460">
    <property type="entry name" value="DNAPol_HHH"/>
</dbReference>
<evidence type="ECO:0000256" key="1">
    <source>
        <dbReference type="ARBA" id="ARBA00004496"/>
    </source>
</evidence>
<gene>
    <name evidence="10" type="ORF">COV49_02035</name>
</gene>
<evidence type="ECO:0000313" key="10">
    <source>
        <dbReference type="EMBL" id="PIR13467.1"/>
    </source>
</evidence>
<dbReference type="CDD" id="cd12113">
    <property type="entry name" value="PHP_PolIIIA_DnaE3"/>
    <property type="match status" value="1"/>
</dbReference>
<dbReference type="InterPro" id="IPR040982">
    <property type="entry name" value="DNA_pol3_finger"/>
</dbReference>
<keyword evidence="7" id="KW-0239">DNA-directed DNA polymerase</keyword>
<evidence type="ECO:0000259" key="9">
    <source>
        <dbReference type="SMART" id="SM00481"/>
    </source>
</evidence>
<evidence type="ECO:0000256" key="5">
    <source>
        <dbReference type="ARBA" id="ARBA00022695"/>
    </source>
</evidence>
<dbReference type="InterPro" id="IPR041931">
    <property type="entry name" value="DNA_pol3_alpha_thumb_dom"/>
</dbReference>
<evidence type="ECO:0000313" key="11">
    <source>
        <dbReference type="Proteomes" id="UP000230869"/>
    </source>
</evidence>
<dbReference type="EC" id="2.7.7.7" evidence="2"/>
<protein>
    <recommendedName>
        <fullName evidence="3">DNA polymerase III subunit alpha</fullName>
        <ecNumber evidence="2">2.7.7.7</ecNumber>
    </recommendedName>
</protein>
<keyword evidence="4" id="KW-0808">Transferase</keyword>
<dbReference type="Gene3D" id="1.10.150.870">
    <property type="match status" value="1"/>
</dbReference>
<keyword evidence="6" id="KW-0235">DNA replication</keyword>
<feature type="domain" description="Polymerase/histidinol phosphatase N-terminal" evidence="9">
    <location>
        <begin position="4"/>
        <end position="71"/>
    </location>
</feature>
<dbReference type="Pfam" id="PF07733">
    <property type="entry name" value="DNA_pol3_alpha"/>
    <property type="match status" value="1"/>
</dbReference>
<keyword evidence="5" id="KW-0548">Nucleotidyltransferase</keyword>
<dbReference type="Gene3D" id="3.20.20.140">
    <property type="entry name" value="Metal-dependent hydrolases"/>
    <property type="match status" value="1"/>
</dbReference>
<organism evidence="10 11">
    <name type="scientific">Candidatus Falkowbacteria bacterium CG11_big_fil_rev_8_21_14_0_20_39_10</name>
    <dbReference type="NCBI Taxonomy" id="1974570"/>
    <lineage>
        <taxon>Bacteria</taxon>
        <taxon>Candidatus Falkowiibacteriota</taxon>
    </lineage>
</organism>
<dbReference type="CDD" id="cd04485">
    <property type="entry name" value="DnaE_OBF"/>
    <property type="match status" value="1"/>
</dbReference>
<dbReference type="GO" id="GO:0003887">
    <property type="term" value="F:DNA-directed DNA polymerase activity"/>
    <property type="evidence" value="ECO:0007669"/>
    <property type="project" value="UniProtKB-KW"/>
</dbReference>
<dbReference type="Pfam" id="PF17657">
    <property type="entry name" value="DNA_pol3_finger"/>
    <property type="match status" value="1"/>
</dbReference>
<name>A0A2M6K9A7_9BACT</name>
<dbReference type="SMART" id="SM00481">
    <property type="entry name" value="POLIIIAc"/>
    <property type="match status" value="1"/>
</dbReference>
<accession>A0A2M6K9A7</accession>
<evidence type="ECO:0000256" key="2">
    <source>
        <dbReference type="ARBA" id="ARBA00012417"/>
    </source>
</evidence>
<dbReference type="InterPro" id="IPR003141">
    <property type="entry name" value="Pol/His_phosphatase_N"/>
</dbReference>
<dbReference type="InterPro" id="IPR004805">
    <property type="entry name" value="DnaE2/DnaE/PolC"/>
</dbReference>
<evidence type="ECO:0000256" key="8">
    <source>
        <dbReference type="ARBA" id="ARBA00049244"/>
    </source>
</evidence>
<dbReference type="Pfam" id="PF02811">
    <property type="entry name" value="PHP"/>
    <property type="match status" value="1"/>
</dbReference>
<evidence type="ECO:0000256" key="7">
    <source>
        <dbReference type="ARBA" id="ARBA00022932"/>
    </source>
</evidence>
<dbReference type="SUPFAM" id="SSF89550">
    <property type="entry name" value="PHP domain-like"/>
    <property type="match status" value="1"/>
</dbReference>
<comment type="subcellular location">
    <subcellularLocation>
        <location evidence="1">Cytoplasm</location>
    </subcellularLocation>
</comment>
<dbReference type="NCBIfam" id="TIGR00594">
    <property type="entry name" value="polc"/>
    <property type="match status" value="1"/>
</dbReference>
<evidence type="ECO:0000256" key="3">
    <source>
        <dbReference type="ARBA" id="ARBA00019114"/>
    </source>
</evidence>
<dbReference type="EMBL" id="PCWW01000034">
    <property type="protein sequence ID" value="PIR13467.1"/>
    <property type="molecule type" value="Genomic_DNA"/>
</dbReference>
<evidence type="ECO:0000256" key="4">
    <source>
        <dbReference type="ARBA" id="ARBA00022679"/>
    </source>
</evidence>
<reference evidence="10 11" key="1">
    <citation type="submission" date="2017-09" db="EMBL/GenBank/DDBJ databases">
        <title>Depth-based differentiation of microbial function through sediment-hosted aquifers and enrichment of novel symbionts in the deep terrestrial subsurface.</title>
        <authorList>
            <person name="Probst A.J."/>
            <person name="Ladd B."/>
            <person name="Jarett J.K."/>
            <person name="Geller-Mcgrath D.E."/>
            <person name="Sieber C.M."/>
            <person name="Emerson J.B."/>
            <person name="Anantharaman K."/>
            <person name="Thomas B.C."/>
            <person name="Malmstrom R."/>
            <person name="Stieglmeier M."/>
            <person name="Klingl A."/>
            <person name="Woyke T."/>
            <person name="Ryan C.M."/>
            <person name="Banfield J.F."/>
        </authorList>
    </citation>
    <scope>NUCLEOTIDE SEQUENCE [LARGE SCALE GENOMIC DNA]</scope>
    <source>
        <strain evidence="10">CG11_big_fil_rev_8_21_14_0_20_39_10</strain>
    </source>
</reference>
<dbReference type="NCBIfam" id="NF004226">
    <property type="entry name" value="PRK05673.1"/>
    <property type="match status" value="1"/>
</dbReference>
<comment type="catalytic activity">
    <reaction evidence="8">
        <text>DNA(n) + a 2'-deoxyribonucleoside 5'-triphosphate = DNA(n+1) + diphosphate</text>
        <dbReference type="Rhea" id="RHEA:22508"/>
        <dbReference type="Rhea" id="RHEA-COMP:17339"/>
        <dbReference type="Rhea" id="RHEA-COMP:17340"/>
        <dbReference type="ChEBI" id="CHEBI:33019"/>
        <dbReference type="ChEBI" id="CHEBI:61560"/>
        <dbReference type="ChEBI" id="CHEBI:173112"/>
        <dbReference type="EC" id="2.7.7.7"/>
    </reaction>
</comment>
<dbReference type="Gene3D" id="1.10.10.1600">
    <property type="entry name" value="Bacterial DNA polymerase III alpha subunit, thumb domain"/>
    <property type="match status" value="1"/>
</dbReference>
<dbReference type="InterPro" id="IPR004013">
    <property type="entry name" value="PHP_dom"/>
</dbReference>
<dbReference type="Pfam" id="PF01336">
    <property type="entry name" value="tRNA_anti-codon"/>
    <property type="match status" value="1"/>
</dbReference>
<dbReference type="InterPro" id="IPR016195">
    <property type="entry name" value="Pol/histidinol_Pase-like"/>
</dbReference>
<dbReference type="PANTHER" id="PTHR32294">
    <property type="entry name" value="DNA POLYMERASE III SUBUNIT ALPHA"/>
    <property type="match status" value="1"/>
</dbReference>
<dbReference type="GO" id="GO:0005737">
    <property type="term" value="C:cytoplasm"/>
    <property type="evidence" value="ECO:0007669"/>
    <property type="project" value="UniProtKB-SubCell"/>
</dbReference>
<sequence>MSFVHLHNHTHYSLLDGLTKIDELIAAAKTEGAPAVAITDHGTMYGAIEFYQKCQAAGIKPIIGVEAYLAPGSRHDKVARADEKNYHLLLLAKDNEGYKNLIKLTSIAHLEGFYYKPRVDWEILKKYHQGLIALTACLSGEIPKLILAGKLEKAKKMILEYNELFGQDNFYLELMRHPELPEYEQVNKELIKFSRELNIPVAATNDVHYLKKEDDEAQDILLCLQNKKKKEDTDRMKMIGLGDFSMRSAREMKELFADIPEAVANTVKIADKCNLEIELGSIQLPFFQVPEGFDENSYLKKLCQAGLIKFYNQDEDKVDKKIKERMDYELEVIAKMGMASYFLIVADFVNWAKQKGIVVGPGRGSAAGSLVCYLTGITGLDPLKYDLLFERFLNPDRISMPDIDLDFADTRRDEVIRYVEEKYGQDHVAQIITFGTMAARAAVRDVGRVLGYPYDYCDKLAKIIPMFTNLDKALKTVPELKEIYKEEAAKKIVDYARRLEGVARHSSTHACGVLITKEPLTEHVPLQYASSSDRTIVSQYSLHPIEDLGLLKMDFLGLKNLTIIESAIRIIKNTRGLEIDINEIPLDDKKTYHLFKAGETTGIFQFESSGMKRYLRELEPTEFEDIIAMVALYRPGPMEWIPDFVASKHGKKKAVYLHPKLEPILSKTYGVAIYQEQVMQIARDLAGFTMAEADVLRKAMGKKIAKLLSEQKEKFIDGCVQNSIAKEMAEKIFSFIEPFAGYGFNRSHAACYALIGYQTAYLKAHWPTEFMAALLTADQQNTDRIAIEIEECRHMGIDVLPPDINESFGSFTVVTSGTKDNLTAGEQEEVDTIRFGLKAIKNVGGHIAEAIIKERKENGAYKDIFNFLERVTDKDLNKKSLESLIKCGGLDNLGERGQLLGNTETLLIFNKEISKAQNSKQDSLFAQAPSLDAGHKVQLKEIPAADNKEKLAWEKELLGLYISEHPFNEYKEQLKDIVSPLIDLAQYLKNDFVNIAGVITSVKKIITRNNESMLFVKIEDAAANTEIIVFPRLLKQTPDFWQEGLVIIVQGKLSDKDQEIKLLANKAVKLESENINSIIKEFSQPAAVNGYKNYSSSSQTSPGPAPDPVAQPLGLVFKENLGKVELDKLKNIFLNNQGQSKVYFKLENNGQANVLETGFRVNNSDSLAKAIKEKFGQQIKIVDKS</sequence>
<dbReference type="Proteomes" id="UP000230869">
    <property type="component" value="Unassembled WGS sequence"/>
</dbReference>
<dbReference type="NCBIfam" id="NF005298">
    <property type="entry name" value="PRK06826.1"/>
    <property type="match status" value="1"/>
</dbReference>
<dbReference type="GO" id="GO:0008408">
    <property type="term" value="F:3'-5' exonuclease activity"/>
    <property type="evidence" value="ECO:0007669"/>
    <property type="project" value="InterPro"/>
</dbReference>
<dbReference type="PANTHER" id="PTHR32294:SF0">
    <property type="entry name" value="DNA POLYMERASE III SUBUNIT ALPHA"/>
    <property type="match status" value="1"/>
</dbReference>
<dbReference type="InterPro" id="IPR011708">
    <property type="entry name" value="DNA_pol3_alpha_NTPase_dom"/>
</dbReference>
<dbReference type="GO" id="GO:0003676">
    <property type="term" value="F:nucleic acid binding"/>
    <property type="evidence" value="ECO:0007669"/>
    <property type="project" value="InterPro"/>
</dbReference>